<reference evidence="1 2" key="1">
    <citation type="journal article" date="2023" name="Hortic Res">
        <title>Pangenome of water caltrop reveals structural variations and asymmetric subgenome divergence after allopolyploidization.</title>
        <authorList>
            <person name="Zhang X."/>
            <person name="Chen Y."/>
            <person name="Wang L."/>
            <person name="Yuan Y."/>
            <person name="Fang M."/>
            <person name="Shi L."/>
            <person name="Lu R."/>
            <person name="Comes H.P."/>
            <person name="Ma Y."/>
            <person name="Chen Y."/>
            <person name="Huang G."/>
            <person name="Zhou Y."/>
            <person name="Zheng Z."/>
            <person name="Qiu Y."/>
        </authorList>
    </citation>
    <scope>NUCLEOTIDE SEQUENCE [LARGE SCALE GENOMIC DNA]</scope>
    <source>
        <strain evidence="1">F231</strain>
    </source>
</reference>
<keyword evidence="2" id="KW-1185">Reference proteome</keyword>
<dbReference type="Proteomes" id="UP001346149">
    <property type="component" value="Unassembled WGS sequence"/>
</dbReference>
<organism evidence="1 2">
    <name type="scientific">Trapa natans</name>
    <name type="common">Water chestnut</name>
    <dbReference type="NCBI Taxonomy" id="22666"/>
    <lineage>
        <taxon>Eukaryota</taxon>
        <taxon>Viridiplantae</taxon>
        <taxon>Streptophyta</taxon>
        <taxon>Embryophyta</taxon>
        <taxon>Tracheophyta</taxon>
        <taxon>Spermatophyta</taxon>
        <taxon>Magnoliopsida</taxon>
        <taxon>eudicotyledons</taxon>
        <taxon>Gunneridae</taxon>
        <taxon>Pentapetalae</taxon>
        <taxon>rosids</taxon>
        <taxon>malvids</taxon>
        <taxon>Myrtales</taxon>
        <taxon>Lythraceae</taxon>
        <taxon>Trapa</taxon>
    </lineage>
</organism>
<sequence>MTAYSMSMQLQLGERTFGVEPHISLGLEDEEMGLSNFPSAGHGLLPAVVIVSTISWFDPVKGLLRSCLHVALVLVLERRGRLWEPEEGQERVTFTQFKTLCGDLQPTSEGGSFFQYKDLWVVTLNTLVGLSF</sequence>
<accession>A0AAN7LQN8</accession>
<name>A0AAN7LQN8_TRANT</name>
<dbReference type="AlphaFoldDB" id="A0AAN7LQN8"/>
<evidence type="ECO:0000313" key="1">
    <source>
        <dbReference type="EMBL" id="KAK4790332.1"/>
    </source>
</evidence>
<dbReference type="EMBL" id="JAXQNO010000010">
    <property type="protein sequence ID" value="KAK4790332.1"/>
    <property type="molecule type" value="Genomic_DNA"/>
</dbReference>
<protein>
    <submittedName>
        <fullName evidence="1">Uncharacterized protein</fullName>
    </submittedName>
</protein>
<proteinExistence type="predicted"/>
<evidence type="ECO:0000313" key="2">
    <source>
        <dbReference type="Proteomes" id="UP001346149"/>
    </source>
</evidence>
<comment type="caution">
    <text evidence="1">The sequence shown here is derived from an EMBL/GenBank/DDBJ whole genome shotgun (WGS) entry which is preliminary data.</text>
</comment>
<gene>
    <name evidence="1" type="ORF">SAY86_017636</name>
</gene>